<sequence>MTTPVHEANRAIETSLQYSTNKTITKIRSTTTHQMGEIRKKLKFEPTIADLKKEFKYIEEPQASPTEIHAHMSVNFCWGVGINKYVG</sequence>
<evidence type="ECO:0000313" key="2">
    <source>
        <dbReference type="Proteomes" id="UP000789831"/>
    </source>
</evidence>
<dbReference type="Proteomes" id="UP000789831">
    <property type="component" value="Unassembled WGS sequence"/>
</dbReference>
<organism evidence="1 2">
    <name type="scientific">Ambispora gerdemannii</name>
    <dbReference type="NCBI Taxonomy" id="144530"/>
    <lineage>
        <taxon>Eukaryota</taxon>
        <taxon>Fungi</taxon>
        <taxon>Fungi incertae sedis</taxon>
        <taxon>Mucoromycota</taxon>
        <taxon>Glomeromycotina</taxon>
        <taxon>Glomeromycetes</taxon>
        <taxon>Archaeosporales</taxon>
        <taxon>Ambisporaceae</taxon>
        <taxon>Ambispora</taxon>
    </lineage>
</organism>
<proteinExistence type="predicted"/>
<keyword evidence="2" id="KW-1185">Reference proteome</keyword>
<comment type="caution">
    <text evidence="1">The sequence shown here is derived from an EMBL/GenBank/DDBJ whole genome shotgun (WGS) entry which is preliminary data.</text>
</comment>
<dbReference type="EMBL" id="CAJVPL010000501">
    <property type="protein sequence ID" value="CAG8503882.1"/>
    <property type="molecule type" value="Genomic_DNA"/>
</dbReference>
<reference evidence="1" key="1">
    <citation type="submission" date="2021-06" db="EMBL/GenBank/DDBJ databases">
        <authorList>
            <person name="Kallberg Y."/>
            <person name="Tangrot J."/>
            <person name="Rosling A."/>
        </authorList>
    </citation>
    <scope>NUCLEOTIDE SEQUENCE</scope>
    <source>
        <strain evidence="1">MT106</strain>
    </source>
</reference>
<protein>
    <submittedName>
        <fullName evidence="1">10840_t:CDS:1</fullName>
    </submittedName>
</protein>
<evidence type="ECO:0000313" key="1">
    <source>
        <dbReference type="EMBL" id="CAG8503882.1"/>
    </source>
</evidence>
<dbReference type="AlphaFoldDB" id="A0A9N9F221"/>
<gene>
    <name evidence="1" type="ORF">AGERDE_LOCUS4386</name>
</gene>
<accession>A0A9N9F221</accession>
<name>A0A9N9F221_9GLOM</name>